<evidence type="ECO:0000256" key="4">
    <source>
        <dbReference type="ARBA" id="ARBA00023002"/>
    </source>
</evidence>
<comment type="function">
    <text evidence="6">Destroys radicals which are normally produced within the cells and which are toxic to biological systems.</text>
</comment>
<protein>
    <recommendedName>
        <fullName evidence="2 6">Superoxide dismutase</fullName>
        <ecNumber evidence="2 6">1.15.1.1</ecNumber>
    </recommendedName>
</protein>
<evidence type="ECO:0000313" key="9">
    <source>
        <dbReference type="EMBL" id="HIH21325.1"/>
    </source>
</evidence>
<gene>
    <name evidence="9" type="ORF">HA222_01525</name>
</gene>
<dbReference type="SUPFAM" id="SSF54719">
    <property type="entry name" value="Fe,Mn superoxide dismutase (SOD), C-terminal domain"/>
    <property type="match status" value="1"/>
</dbReference>
<feature type="domain" description="Manganese/iron superoxide dismutase C-terminal" evidence="8">
    <location>
        <begin position="98"/>
        <end position="198"/>
    </location>
</feature>
<dbReference type="GO" id="GO:0004784">
    <property type="term" value="F:superoxide dismutase activity"/>
    <property type="evidence" value="ECO:0007669"/>
    <property type="project" value="UniProtKB-EC"/>
</dbReference>
<dbReference type="AlphaFoldDB" id="A0A7J4JYJ2"/>
<reference evidence="10" key="1">
    <citation type="journal article" date="2020" name="bioRxiv">
        <title>A rank-normalized archaeal taxonomy based on genome phylogeny resolves widespread incomplete and uneven classifications.</title>
        <authorList>
            <person name="Rinke C."/>
            <person name="Chuvochina M."/>
            <person name="Mussig A.J."/>
            <person name="Chaumeil P.-A."/>
            <person name="Waite D.W."/>
            <person name="Whitman W.B."/>
            <person name="Parks D.H."/>
            <person name="Hugenholtz P."/>
        </authorList>
    </citation>
    <scope>NUCLEOTIDE SEQUENCE [LARGE SCALE GENOMIC DNA]</scope>
</reference>
<evidence type="ECO:0000256" key="2">
    <source>
        <dbReference type="ARBA" id="ARBA00012682"/>
    </source>
</evidence>
<evidence type="ECO:0000256" key="5">
    <source>
        <dbReference type="PIRSR" id="PIRSR000349-1"/>
    </source>
</evidence>
<feature type="binding site" evidence="5">
    <location>
        <position position="169"/>
    </location>
    <ligand>
        <name>Mn(2+)</name>
        <dbReference type="ChEBI" id="CHEBI:29035"/>
    </ligand>
</feature>
<dbReference type="GO" id="GO:0005737">
    <property type="term" value="C:cytoplasm"/>
    <property type="evidence" value="ECO:0007669"/>
    <property type="project" value="TreeGrafter"/>
</dbReference>
<keyword evidence="3 5" id="KW-0479">Metal-binding</keyword>
<accession>A0A7J4JYJ2</accession>
<dbReference type="InterPro" id="IPR019831">
    <property type="entry name" value="Mn/Fe_SOD_N"/>
</dbReference>
<dbReference type="FunFam" id="3.55.40.20:FF:000001">
    <property type="entry name" value="Superoxide dismutase"/>
    <property type="match status" value="1"/>
</dbReference>
<keyword evidence="4 6" id="KW-0560">Oxidoreductase</keyword>
<dbReference type="InterPro" id="IPR001189">
    <property type="entry name" value="Mn/Fe_SOD"/>
</dbReference>
<evidence type="ECO:0000256" key="3">
    <source>
        <dbReference type="ARBA" id="ARBA00022723"/>
    </source>
</evidence>
<evidence type="ECO:0000256" key="6">
    <source>
        <dbReference type="RuleBase" id="RU000414"/>
    </source>
</evidence>
<comment type="similarity">
    <text evidence="1 6">Belongs to the iron/manganese superoxide dismutase family.</text>
</comment>
<feature type="binding site" evidence="5">
    <location>
        <position position="27"/>
    </location>
    <ligand>
        <name>Mn(2+)</name>
        <dbReference type="ChEBI" id="CHEBI:29035"/>
    </ligand>
</feature>
<dbReference type="PANTHER" id="PTHR43595:SF2">
    <property type="entry name" value="SMALL RIBOSOMAL SUBUNIT PROTEIN MS42"/>
    <property type="match status" value="1"/>
</dbReference>
<name>A0A7J4JYJ2_9ARCH</name>
<dbReference type="SUPFAM" id="SSF46609">
    <property type="entry name" value="Fe,Mn superoxide dismutase (SOD), N-terminal domain"/>
    <property type="match status" value="1"/>
</dbReference>
<feature type="domain" description="Manganese/iron superoxide dismutase N-terminal" evidence="7">
    <location>
        <begin position="3"/>
        <end position="89"/>
    </location>
</feature>
<dbReference type="InterPro" id="IPR036314">
    <property type="entry name" value="SOD_C_sf"/>
</dbReference>
<feature type="binding site" evidence="5">
    <location>
        <position position="82"/>
    </location>
    <ligand>
        <name>Mn(2+)</name>
        <dbReference type="ChEBI" id="CHEBI:29035"/>
    </ligand>
</feature>
<dbReference type="EMBL" id="DUFW01000023">
    <property type="protein sequence ID" value="HIH21325.1"/>
    <property type="molecule type" value="Genomic_DNA"/>
</dbReference>
<feature type="binding site" evidence="5">
    <location>
        <position position="165"/>
    </location>
    <ligand>
        <name>Mn(2+)</name>
        <dbReference type="ChEBI" id="CHEBI:29035"/>
    </ligand>
</feature>
<dbReference type="Gene3D" id="1.10.287.990">
    <property type="entry name" value="Fe,Mn superoxide dismutase (SOD) domain"/>
    <property type="match status" value="1"/>
</dbReference>
<dbReference type="Gene3D" id="3.55.40.20">
    <property type="entry name" value="Iron/manganese superoxide dismutase, C-terminal domain"/>
    <property type="match status" value="1"/>
</dbReference>
<dbReference type="InterPro" id="IPR019832">
    <property type="entry name" value="Mn/Fe_SOD_C"/>
</dbReference>
<dbReference type="EC" id="1.15.1.1" evidence="2 6"/>
<dbReference type="InterPro" id="IPR036324">
    <property type="entry name" value="Mn/Fe_SOD_N_sf"/>
</dbReference>
<dbReference type="PANTHER" id="PTHR43595">
    <property type="entry name" value="37S RIBOSOMAL PROTEIN S26, MITOCHONDRIAL"/>
    <property type="match status" value="1"/>
</dbReference>
<comment type="catalytic activity">
    <reaction evidence="6">
        <text>2 superoxide + 2 H(+) = H2O2 + O2</text>
        <dbReference type="Rhea" id="RHEA:20696"/>
        <dbReference type="ChEBI" id="CHEBI:15378"/>
        <dbReference type="ChEBI" id="CHEBI:15379"/>
        <dbReference type="ChEBI" id="CHEBI:16240"/>
        <dbReference type="ChEBI" id="CHEBI:18421"/>
        <dbReference type="EC" id="1.15.1.1"/>
    </reaction>
</comment>
<sequence>MPHSLPSLPYAYNALEPFIDEQTMRIHHTKHHQAYVDKLNSALEKFPELQKKSVEELLKDLNAVPEEIRTAVRNNGGGHANHSFFWPLMRPGKEDNSPNGKIAEEIQKAFGSFEKFREEFSAAALGRFGSGWAWLVLSKGKLEIYSTANQDSPISEGKTPLLCIDVWEHAYYLKYQNRRADYAQAFFSIINWEKVEENFKKPKA</sequence>
<evidence type="ECO:0000313" key="10">
    <source>
        <dbReference type="Proteomes" id="UP000590964"/>
    </source>
</evidence>
<dbReference type="Proteomes" id="UP000590964">
    <property type="component" value="Unassembled WGS sequence"/>
</dbReference>
<dbReference type="InterPro" id="IPR019833">
    <property type="entry name" value="Mn/Fe_SOD_BS"/>
</dbReference>
<dbReference type="FunFam" id="1.10.287.990:FF:000001">
    <property type="entry name" value="Superoxide dismutase"/>
    <property type="match status" value="1"/>
</dbReference>
<organism evidence="9 10">
    <name type="scientific">Candidatus Iainarchaeum sp</name>
    <dbReference type="NCBI Taxonomy" id="3101447"/>
    <lineage>
        <taxon>Archaea</taxon>
        <taxon>Candidatus Iainarchaeota</taxon>
        <taxon>Candidatus Iainarchaeia</taxon>
        <taxon>Candidatus Iainarchaeales</taxon>
        <taxon>Candidatus Iainarchaeaceae</taxon>
        <taxon>Candidatus Iainarchaeum</taxon>
    </lineage>
</organism>
<dbReference type="Pfam" id="PF02777">
    <property type="entry name" value="Sod_Fe_C"/>
    <property type="match status" value="1"/>
</dbReference>
<evidence type="ECO:0000259" key="8">
    <source>
        <dbReference type="Pfam" id="PF02777"/>
    </source>
</evidence>
<proteinExistence type="inferred from homology"/>
<dbReference type="PROSITE" id="PS00088">
    <property type="entry name" value="SOD_MN"/>
    <property type="match status" value="1"/>
</dbReference>
<comment type="caution">
    <text evidence="9">The sequence shown here is derived from an EMBL/GenBank/DDBJ whole genome shotgun (WGS) entry which is preliminary data.</text>
</comment>
<evidence type="ECO:0000259" key="7">
    <source>
        <dbReference type="Pfam" id="PF00081"/>
    </source>
</evidence>
<dbReference type="Pfam" id="PF00081">
    <property type="entry name" value="Sod_Fe_N"/>
    <property type="match status" value="1"/>
</dbReference>
<evidence type="ECO:0000256" key="1">
    <source>
        <dbReference type="ARBA" id="ARBA00008714"/>
    </source>
</evidence>
<dbReference type="PRINTS" id="PR01703">
    <property type="entry name" value="MNSODISMTASE"/>
</dbReference>
<dbReference type="GO" id="GO:0046872">
    <property type="term" value="F:metal ion binding"/>
    <property type="evidence" value="ECO:0007669"/>
    <property type="project" value="UniProtKB-KW"/>
</dbReference>
<dbReference type="PIRSF" id="PIRSF000349">
    <property type="entry name" value="SODismutase"/>
    <property type="match status" value="1"/>
</dbReference>